<evidence type="ECO:0000313" key="1">
    <source>
        <dbReference type="EMBL" id="KAF6165238.1"/>
    </source>
</evidence>
<accession>A0A7J7NEE3</accession>
<evidence type="ECO:0000313" key="2">
    <source>
        <dbReference type="Proteomes" id="UP000541444"/>
    </source>
</evidence>
<name>A0A7J7NEE3_9MAGN</name>
<protein>
    <submittedName>
        <fullName evidence="1">Uncharacterized protein</fullName>
    </submittedName>
</protein>
<dbReference type="EMBL" id="JACGCM010000857">
    <property type="protein sequence ID" value="KAF6165238.1"/>
    <property type="molecule type" value="Genomic_DNA"/>
</dbReference>
<comment type="caution">
    <text evidence="1">The sequence shown here is derived from an EMBL/GenBank/DDBJ whole genome shotgun (WGS) entry which is preliminary data.</text>
</comment>
<proteinExistence type="predicted"/>
<dbReference type="Proteomes" id="UP000541444">
    <property type="component" value="Unassembled WGS sequence"/>
</dbReference>
<organism evidence="1 2">
    <name type="scientific">Kingdonia uniflora</name>
    <dbReference type="NCBI Taxonomy" id="39325"/>
    <lineage>
        <taxon>Eukaryota</taxon>
        <taxon>Viridiplantae</taxon>
        <taxon>Streptophyta</taxon>
        <taxon>Embryophyta</taxon>
        <taxon>Tracheophyta</taxon>
        <taxon>Spermatophyta</taxon>
        <taxon>Magnoliopsida</taxon>
        <taxon>Ranunculales</taxon>
        <taxon>Circaeasteraceae</taxon>
        <taxon>Kingdonia</taxon>
    </lineage>
</organism>
<gene>
    <name evidence="1" type="ORF">GIB67_030420</name>
</gene>
<dbReference type="AlphaFoldDB" id="A0A7J7NEE3"/>
<keyword evidence="2" id="KW-1185">Reference proteome</keyword>
<sequence>MRVWWICLRPEEVLHGALLIVKEMPVEPTESVGEALLTGCWLCRYTELAAFVVDKVFDLGPGLHVLLSNAEGKWVEAAQ</sequence>
<reference evidence="1 2" key="1">
    <citation type="journal article" date="2020" name="IScience">
        <title>Genome Sequencing of the Endangered Kingdonia uniflora (Circaeasteraceae, Ranunculales) Reveals Potential Mechanisms of Evolutionary Specialization.</title>
        <authorList>
            <person name="Sun Y."/>
            <person name="Deng T."/>
            <person name="Zhang A."/>
            <person name="Moore M.J."/>
            <person name="Landis J.B."/>
            <person name="Lin N."/>
            <person name="Zhang H."/>
            <person name="Zhang X."/>
            <person name="Huang J."/>
            <person name="Zhang X."/>
            <person name="Sun H."/>
            <person name="Wang H."/>
        </authorList>
    </citation>
    <scope>NUCLEOTIDE SEQUENCE [LARGE SCALE GENOMIC DNA]</scope>
    <source>
        <strain evidence="1">TB1705</strain>
        <tissue evidence="1">Leaf</tissue>
    </source>
</reference>